<protein>
    <recommendedName>
        <fullName evidence="9">Glycosyltransferase RgtA/B/C/D-like domain-containing protein</fullName>
    </recommendedName>
</protein>
<feature type="transmembrane region" description="Helical" evidence="8">
    <location>
        <begin position="174"/>
        <end position="202"/>
    </location>
</feature>
<dbReference type="GO" id="GO:0009103">
    <property type="term" value="P:lipopolysaccharide biosynthetic process"/>
    <property type="evidence" value="ECO:0007669"/>
    <property type="project" value="UniProtKB-ARBA"/>
</dbReference>
<feature type="domain" description="Glycosyltransferase RgtA/B/C/D-like" evidence="9">
    <location>
        <begin position="68"/>
        <end position="230"/>
    </location>
</feature>
<keyword evidence="6 8" id="KW-1133">Transmembrane helix</keyword>
<name>A0A1F7SBZ9_9BACT</name>
<feature type="transmembrane region" description="Helical" evidence="8">
    <location>
        <begin position="12"/>
        <end position="30"/>
    </location>
</feature>
<dbReference type="AlphaFoldDB" id="A0A1F7SBZ9"/>
<reference evidence="10 11" key="1">
    <citation type="journal article" date="2016" name="Nat. Commun.">
        <title>Thousands of microbial genomes shed light on interconnected biogeochemical processes in an aquifer system.</title>
        <authorList>
            <person name="Anantharaman K."/>
            <person name="Brown C.T."/>
            <person name="Hug L.A."/>
            <person name="Sharon I."/>
            <person name="Castelle C.J."/>
            <person name="Probst A.J."/>
            <person name="Thomas B.C."/>
            <person name="Singh A."/>
            <person name="Wilkins M.J."/>
            <person name="Karaoz U."/>
            <person name="Brodie E.L."/>
            <person name="Williams K.H."/>
            <person name="Hubbard S.S."/>
            <person name="Banfield J.F."/>
        </authorList>
    </citation>
    <scope>NUCLEOTIDE SEQUENCE [LARGE SCALE GENOMIC DNA]</scope>
</reference>
<feature type="transmembrane region" description="Helical" evidence="8">
    <location>
        <begin position="356"/>
        <end position="382"/>
    </location>
</feature>
<feature type="transmembrane region" description="Helical" evidence="8">
    <location>
        <begin position="305"/>
        <end position="321"/>
    </location>
</feature>
<organism evidence="10 11">
    <name type="scientific">Candidatus Schekmanbacteria bacterium RIFCSPLOWO2_12_FULL_38_15</name>
    <dbReference type="NCBI Taxonomy" id="1817883"/>
    <lineage>
        <taxon>Bacteria</taxon>
        <taxon>Candidatus Schekmaniibacteriota</taxon>
    </lineage>
</organism>
<accession>A0A1F7SBZ9</accession>
<dbReference type="Proteomes" id="UP000178082">
    <property type="component" value="Unassembled WGS sequence"/>
</dbReference>
<evidence type="ECO:0000256" key="1">
    <source>
        <dbReference type="ARBA" id="ARBA00004651"/>
    </source>
</evidence>
<sequence length="534" mass="61461">MNAFSDNKKKYNYIFLLLLIAVPALFLGLGEHELLSPDEPREGGIAWEMWVSKNFAVPTLNGESFLEKPPLFYWSVVAVFGIAGKANAFLARLPSAFFGLGILLFTYAYASKMFGRTVGISSTLITCSTNEFMHRTHMCMIDTSLAFFVIGAIYFFVSGYLCERKKILNFSLMYVMMSLAFLSKGFIGVAIPFSAVFVFLIFEKKLSAIKELKIWLGVVIFLVITAPWFILLWKEGGTRYFRIFFIDNHFDRFLYASLGHKHGFFYYIPKIFDVIFPWAILFPLVVYDIIKNIRVSSLEKGREILFTRLFAFVPFLVLSLPSTKRGLYLFPIVPAFSILTALWFEKEFLKKAPSKFARVLGGILTAVVVIYMFAVIAIQMWYQNINLWLIACSAAALLLFILTLNFYFKNEFQRLFVSITLCTVFMFTPYFYVVREVKSYNYIADILKKEVADLSKLRGFKLSERERGIPFYLNSLIPEDKTWEIVEKNLLSEKKVIYLLSEKQLKGISKKLPKSTKIKQIGVVSSRKIFLLSN</sequence>
<dbReference type="InterPro" id="IPR050297">
    <property type="entry name" value="LipidA_mod_glycosyltrf_83"/>
</dbReference>
<keyword evidence="4" id="KW-0808">Transferase</keyword>
<feature type="transmembrane region" description="Helical" evidence="8">
    <location>
        <begin position="388"/>
        <end position="408"/>
    </location>
</feature>
<dbReference type="GO" id="GO:0010041">
    <property type="term" value="P:response to iron(III) ion"/>
    <property type="evidence" value="ECO:0007669"/>
    <property type="project" value="TreeGrafter"/>
</dbReference>
<comment type="subcellular location">
    <subcellularLocation>
        <location evidence="1">Cell membrane</location>
        <topology evidence="1">Multi-pass membrane protein</topology>
    </subcellularLocation>
</comment>
<dbReference type="PANTHER" id="PTHR33908:SF3">
    <property type="entry name" value="UNDECAPRENYL PHOSPHATE-ALPHA-4-AMINO-4-DEOXY-L-ARABINOSE ARABINOSYL TRANSFERASE"/>
    <property type="match status" value="1"/>
</dbReference>
<feature type="transmembrane region" description="Helical" evidence="8">
    <location>
        <begin position="327"/>
        <end position="344"/>
    </location>
</feature>
<feature type="transmembrane region" description="Helical" evidence="8">
    <location>
        <begin position="97"/>
        <end position="114"/>
    </location>
</feature>
<feature type="transmembrane region" description="Helical" evidence="8">
    <location>
        <begin position="415"/>
        <end position="433"/>
    </location>
</feature>
<keyword evidence="7 8" id="KW-0472">Membrane</keyword>
<evidence type="ECO:0000256" key="8">
    <source>
        <dbReference type="SAM" id="Phobius"/>
    </source>
</evidence>
<proteinExistence type="predicted"/>
<keyword evidence="5 8" id="KW-0812">Transmembrane</keyword>
<evidence type="ECO:0000256" key="2">
    <source>
        <dbReference type="ARBA" id="ARBA00022475"/>
    </source>
</evidence>
<evidence type="ECO:0000256" key="6">
    <source>
        <dbReference type="ARBA" id="ARBA00022989"/>
    </source>
</evidence>
<keyword evidence="2" id="KW-1003">Cell membrane</keyword>
<dbReference type="GO" id="GO:0005886">
    <property type="term" value="C:plasma membrane"/>
    <property type="evidence" value="ECO:0007669"/>
    <property type="project" value="UniProtKB-SubCell"/>
</dbReference>
<evidence type="ECO:0000256" key="5">
    <source>
        <dbReference type="ARBA" id="ARBA00022692"/>
    </source>
</evidence>
<evidence type="ECO:0000256" key="3">
    <source>
        <dbReference type="ARBA" id="ARBA00022676"/>
    </source>
</evidence>
<dbReference type="InterPro" id="IPR038731">
    <property type="entry name" value="RgtA/B/C-like"/>
</dbReference>
<dbReference type="Pfam" id="PF13231">
    <property type="entry name" value="PMT_2"/>
    <property type="match status" value="1"/>
</dbReference>
<feature type="transmembrane region" description="Helical" evidence="8">
    <location>
        <begin position="214"/>
        <end position="233"/>
    </location>
</feature>
<evidence type="ECO:0000313" key="10">
    <source>
        <dbReference type="EMBL" id="OGL51303.1"/>
    </source>
</evidence>
<evidence type="ECO:0000259" key="9">
    <source>
        <dbReference type="Pfam" id="PF13231"/>
    </source>
</evidence>
<feature type="transmembrane region" description="Helical" evidence="8">
    <location>
        <begin position="71"/>
        <end position="90"/>
    </location>
</feature>
<gene>
    <name evidence="10" type="ORF">A3G31_00990</name>
</gene>
<feature type="transmembrane region" description="Helical" evidence="8">
    <location>
        <begin position="275"/>
        <end position="293"/>
    </location>
</feature>
<evidence type="ECO:0000313" key="11">
    <source>
        <dbReference type="Proteomes" id="UP000178082"/>
    </source>
</evidence>
<comment type="caution">
    <text evidence="10">The sequence shown here is derived from an EMBL/GenBank/DDBJ whole genome shotgun (WGS) entry which is preliminary data.</text>
</comment>
<dbReference type="STRING" id="1817883.A3G31_00990"/>
<evidence type="ECO:0000256" key="7">
    <source>
        <dbReference type="ARBA" id="ARBA00023136"/>
    </source>
</evidence>
<feature type="transmembrane region" description="Helical" evidence="8">
    <location>
        <begin position="143"/>
        <end position="162"/>
    </location>
</feature>
<dbReference type="PANTHER" id="PTHR33908">
    <property type="entry name" value="MANNOSYLTRANSFERASE YKCB-RELATED"/>
    <property type="match status" value="1"/>
</dbReference>
<dbReference type="GO" id="GO:0016763">
    <property type="term" value="F:pentosyltransferase activity"/>
    <property type="evidence" value="ECO:0007669"/>
    <property type="project" value="TreeGrafter"/>
</dbReference>
<dbReference type="EMBL" id="MGDI01000045">
    <property type="protein sequence ID" value="OGL51303.1"/>
    <property type="molecule type" value="Genomic_DNA"/>
</dbReference>
<evidence type="ECO:0000256" key="4">
    <source>
        <dbReference type="ARBA" id="ARBA00022679"/>
    </source>
</evidence>
<keyword evidence="3" id="KW-0328">Glycosyltransferase</keyword>